<dbReference type="GO" id="GO:0015074">
    <property type="term" value="P:DNA integration"/>
    <property type="evidence" value="ECO:0007669"/>
    <property type="project" value="InterPro"/>
</dbReference>
<gene>
    <name evidence="2" type="ORF">A2941_02415</name>
</gene>
<dbReference type="InterPro" id="IPR001584">
    <property type="entry name" value="Integrase_cat-core"/>
</dbReference>
<dbReference type="AlphaFoldDB" id="A0A1F8GRF1"/>
<sequence length="420" mass="48939">MQVLYGVAKRRREKIRLVAQVRETLGCHRKHAGRLMRGRPPSLDRPFRSRERIYPDRIIRILESVWEATQHLWSVRLKAALPLWMAWIKKRWSLSSEEERLLLAMSPATIDRRLGPYKRRLSRKIYGGTRPGRWLRQTIPIQTESWNVPEPGWTEADTVSHSGSSGSGIFAFTLNQVDLFSGWVEMKGILGKGFEEVVPACDELRQGMPFDQKGMDTDCGEEFINYKLDRWCRAKGVKRFRSRPYKKNDQAHIEQKNGTHVRRLIGWDRYDTQEAVDAMNSLYRQEWRLLANLFLPSVKLANKIRVGSRIKRVYEDAKTPLDRLWDSGKGDRDKLQGFRRTREGLDPFDLSKTVEGKLEFIWKLASRAPIKAAPATVVRPKRSKIVLEDYAAPPLFLPHRDSYMEQIRKNHSRDKFLGTS</sequence>
<accession>A0A1F8GRF1</accession>
<reference evidence="2 3" key="1">
    <citation type="journal article" date="2016" name="Nat. Commun.">
        <title>Thousands of microbial genomes shed light on interconnected biogeochemical processes in an aquifer system.</title>
        <authorList>
            <person name="Anantharaman K."/>
            <person name="Brown C.T."/>
            <person name="Hug L.A."/>
            <person name="Sharon I."/>
            <person name="Castelle C.J."/>
            <person name="Probst A.J."/>
            <person name="Thomas B.C."/>
            <person name="Singh A."/>
            <person name="Wilkins M.J."/>
            <person name="Karaoz U."/>
            <person name="Brodie E.L."/>
            <person name="Williams K.H."/>
            <person name="Hubbard S.S."/>
            <person name="Banfield J.F."/>
        </authorList>
    </citation>
    <scope>NUCLEOTIDE SEQUENCE [LARGE SCALE GENOMIC DNA]</scope>
</reference>
<dbReference type="Proteomes" id="UP000178444">
    <property type="component" value="Unassembled WGS sequence"/>
</dbReference>
<protein>
    <recommendedName>
        <fullName evidence="1">Integrase catalytic domain-containing protein</fullName>
    </recommendedName>
</protein>
<dbReference type="GO" id="GO:0003676">
    <property type="term" value="F:nucleic acid binding"/>
    <property type="evidence" value="ECO:0007669"/>
    <property type="project" value="InterPro"/>
</dbReference>
<evidence type="ECO:0000259" key="1">
    <source>
        <dbReference type="PROSITE" id="PS50994"/>
    </source>
</evidence>
<evidence type="ECO:0000313" key="3">
    <source>
        <dbReference type="Proteomes" id="UP000178444"/>
    </source>
</evidence>
<dbReference type="InterPro" id="IPR012337">
    <property type="entry name" value="RNaseH-like_sf"/>
</dbReference>
<proteinExistence type="predicted"/>
<comment type="caution">
    <text evidence="2">The sequence shown here is derived from an EMBL/GenBank/DDBJ whole genome shotgun (WGS) entry which is preliminary data.</text>
</comment>
<organism evidence="2 3">
    <name type="scientific">Candidatus Yanofskybacteria bacterium RIFCSPLOWO2_01_FULL_49_17</name>
    <dbReference type="NCBI Taxonomy" id="1802700"/>
    <lineage>
        <taxon>Bacteria</taxon>
        <taxon>Candidatus Yanofskyibacteriota</taxon>
    </lineage>
</organism>
<feature type="domain" description="Integrase catalytic" evidence="1">
    <location>
        <begin position="136"/>
        <end position="328"/>
    </location>
</feature>
<dbReference type="PROSITE" id="PS50994">
    <property type="entry name" value="INTEGRASE"/>
    <property type="match status" value="1"/>
</dbReference>
<dbReference type="InterPro" id="IPR036397">
    <property type="entry name" value="RNaseH_sf"/>
</dbReference>
<name>A0A1F8GRF1_9BACT</name>
<dbReference type="Gene3D" id="3.30.420.10">
    <property type="entry name" value="Ribonuclease H-like superfamily/Ribonuclease H"/>
    <property type="match status" value="1"/>
</dbReference>
<evidence type="ECO:0000313" key="2">
    <source>
        <dbReference type="EMBL" id="OGN27228.1"/>
    </source>
</evidence>
<dbReference type="EMBL" id="MGKO01000014">
    <property type="protein sequence ID" value="OGN27228.1"/>
    <property type="molecule type" value="Genomic_DNA"/>
</dbReference>
<dbReference type="SUPFAM" id="SSF53098">
    <property type="entry name" value="Ribonuclease H-like"/>
    <property type="match status" value="1"/>
</dbReference>